<dbReference type="AlphaFoldDB" id="A0AAV4EXV5"/>
<feature type="transmembrane region" description="Helical" evidence="9">
    <location>
        <begin position="181"/>
        <end position="204"/>
    </location>
</feature>
<evidence type="ECO:0000256" key="7">
    <source>
        <dbReference type="ARBA" id="ARBA00023136"/>
    </source>
</evidence>
<proteinExistence type="inferred from homology"/>
<keyword evidence="6 9" id="KW-1133">Transmembrane helix</keyword>
<dbReference type="PANTHER" id="PTHR13117:SF5">
    <property type="entry name" value="PROTEIN RFT1 HOMOLOG"/>
    <property type="match status" value="1"/>
</dbReference>
<dbReference type="Proteomes" id="UP000762676">
    <property type="component" value="Unassembled WGS sequence"/>
</dbReference>
<feature type="transmembrane region" description="Helical" evidence="9">
    <location>
        <begin position="82"/>
        <end position="107"/>
    </location>
</feature>
<comment type="function">
    <text evidence="8 9">Intramembrane glycolipid transporter that operates in the biosynthetic pathway of dolichol-linked oligosaccharides, the glycan precursors employed in protein asparagine (N)-glycosylation. The sequential addition of sugars to dolichol pyrophosphate produces dolichol-linked oligosaccharides containing fourteen sugars, including two GlcNAcs, nine mannoses and three glucoses. Once assembled, the oligosaccharide is transferred from the lipid to nascent proteins by oligosaccharyltransferases. The assembly of dolichol-linked oligosaccharides begins on the cytosolic side of the endoplasmic reticulum membrane and finishes in its lumen. RFT1 could mediate the translocation of the cytosolically oriented intermediate DolPP-GlcNAc2Man5, produced by ALG11, into the ER lumen where dolichol-linked oligosaccharides assembly continues. However, the intramembrane lipid transporter activity could not be confirmed in vitro.</text>
</comment>
<evidence type="ECO:0000256" key="8">
    <source>
        <dbReference type="ARBA" id="ARBA00045912"/>
    </source>
</evidence>
<keyword evidence="7 9" id="KW-0472">Membrane</keyword>
<comment type="caution">
    <text evidence="10">The sequence shown here is derived from an EMBL/GenBank/DDBJ whole genome shotgun (WGS) entry which is preliminary data.</text>
</comment>
<evidence type="ECO:0000256" key="9">
    <source>
        <dbReference type="RuleBase" id="RU365067"/>
    </source>
</evidence>
<accession>A0AAV4EXV5</accession>
<organism evidence="10 11">
    <name type="scientific">Elysia marginata</name>
    <dbReference type="NCBI Taxonomy" id="1093978"/>
    <lineage>
        <taxon>Eukaryota</taxon>
        <taxon>Metazoa</taxon>
        <taxon>Spiralia</taxon>
        <taxon>Lophotrochozoa</taxon>
        <taxon>Mollusca</taxon>
        <taxon>Gastropoda</taxon>
        <taxon>Heterobranchia</taxon>
        <taxon>Euthyneura</taxon>
        <taxon>Panpulmonata</taxon>
        <taxon>Sacoglossa</taxon>
        <taxon>Placobranchoidea</taxon>
        <taxon>Plakobranchidae</taxon>
        <taxon>Elysia</taxon>
    </lineage>
</organism>
<protein>
    <recommendedName>
        <fullName evidence="9">Protein RFT1 homolog</fullName>
    </recommendedName>
</protein>
<dbReference type="GO" id="GO:0005789">
    <property type="term" value="C:endoplasmic reticulum membrane"/>
    <property type="evidence" value="ECO:0007669"/>
    <property type="project" value="UniProtKB-SubCell"/>
</dbReference>
<dbReference type="InterPro" id="IPR007594">
    <property type="entry name" value="RFT1"/>
</dbReference>
<feature type="transmembrane region" description="Helical" evidence="9">
    <location>
        <begin position="411"/>
        <end position="428"/>
    </location>
</feature>
<dbReference type="Pfam" id="PF04506">
    <property type="entry name" value="Rft-1"/>
    <property type="match status" value="1"/>
</dbReference>
<gene>
    <name evidence="10" type="ORF">ElyMa_005527000</name>
</gene>
<dbReference type="PANTHER" id="PTHR13117">
    <property type="entry name" value="ENDOPLASMIC RETICULUM MULTISPAN TRANSMEMBRANE PROTEIN-RELATED"/>
    <property type="match status" value="1"/>
</dbReference>
<evidence type="ECO:0000313" key="10">
    <source>
        <dbReference type="EMBL" id="GFR65268.1"/>
    </source>
</evidence>
<feature type="transmembrane region" description="Helical" evidence="9">
    <location>
        <begin position="380"/>
        <end position="399"/>
    </location>
</feature>
<evidence type="ECO:0000313" key="11">
    <source>
        <dbReference type="Proteomes" id="UP000762676"/>
    </source>
</evidence>
<feature type="transmembrane region" description="Helical" evidence="9">
    <location>
        <begin position="155"/>
        <end position="175"/>
    </location>
</feature>
<comment type="pathway">
    <text evidence="2">Protein modification; protein glycosylation.</text>
</comment>
<sequence length="457" mass="50703">MQHSNIIKSAAKAASYNVLLQFGLRLTTFVLNGFILRYVSQETLGIVNVRLTLLYSTSLFLAKEAFERACLSKIDGRDMRQVINLLWCTFPLAIMCSSLLGFVWLFILGISSSPTTSAISYAVGVVSFGLSTVIEVLAEPLFVVGQACMFVKLKVVILGISQGTKCVLTVLLVLLVPEWGIINFSLAQLVSSIVYAALYHGYFIHYISNNSNNRNDNFPLKSIRSLYPSVIPKKILDSDDEIAFESIIEDDIDPDYEPPKGKRVKPSQAKGEKYVMTFFNVLSFGDQGIYDIINNLGSLAARFIFLPIEENSFLLFSQLLTRGKSVKEQDKESLRISARVLGVLLKFVTLIGAIIVVFGYSNSFLALHLYGGSMLSSGTVLVSLGLSFFITAASEHFLFSGQGLLNQLIRVLITGICLLSVLLMVYLFEHNMISLVKEQITRGRNKNQSEEKSKKSR</sequence>
<dbReference type="EMBL" id="BMAT01011025">
    <property type="protein sequence ID" value="GFR65268.1"/>
    <property type="molecule type" value="Genomic_DNA"/>
</dbReference>
<comment type="similarity">
    <text evidence="3 9">Belongs to the RFT1 family.</text>
</comment>
<feature type="transmembrane region" description="Helical" evidence="9">
    <location>
        <begin position="340"/>
        <end position="360"/>
    </location>
</feature>
<reference evidence="10 11" key="1">
    <citation type="journal article" date="2021" name="Elife">
        <title>Chloroplast acquisition without the gene transfer in kleptoplastic sea slugs, Plakobranchus ocellatus.</title>
        <authorList>
            <person name="Maeda T."/>
            <person name="Takahashi S."/>
            <person name="Yoshida T."/>
            <person name="Shimamura S."/>
            <person name="Takaki Y."/>
            <person name="Nagai Y."/>
            <person name="Toyoda A."/>
            <person name="Suzuki Y."/>
            <person name="Arimoto A."/>
            <person name="Ishii H."/>
            <person name="Satoh N."/>
            <person name="Nishiyama T."/>
            <person name="Hasebe M."/>
            <person name="Maruyama T."/>
            <person name="Minagawa J."/>
            <person name="Obokata J."/>
            <person name="Shigenobu S."/>
        </authorList>
    </citation>
    <scope>NUCLEOTIDE SEQUENCE [LARGE SCALE GENOMIC DNA]</scope>
</reference>
<feature type="transmembrane region" description="Helical" evidence="9">
    <location>
        <begin position="119"/>
        <end position="143"/>
    </location>
</feature>
<feature type="transmembrane region" description="Helical" evidence="9">
    <location>
        <begin position="45"/>
        <end position="62"/>
    </location>
</feature>
<evidence type="ECO:0000256" key="1">
    <source>
        <dbReference type="ARBA" id="ARBA00004477"/>
    </source>
</evidence>
<dbReference type="GO" id="GO:0034203">
    <property type="term" value="P:glycolipid translocation"/>
    <property type="evidence" value="ECO:0007669"/>
    <property type="project" value="TreeGrafter"/>
</dbReference>
<evidence type="ECO:0000256" key="3">
    <source>
        <dbReference type="ARBA" id="ARBA00010288"/>
    </source>
</evidence>
<comment type="subcellular location">
    <subcellularLocation>
        <location evidence="1 9">Endoplasmic reticulum membrane</location>
        <topology evidence="1 9">Multi-pass membrane protein</topology>
    </subcellularLocation>
</comment>
<keyword evidence="11" id="KW-1185">Reference proteome</keyword>
<name>A0AAV4EXV5_9GAST</name>
<keyword evidence="4 9" id="KW-0812">Transmembrane</keyword>
<evidence type="ECO:0000256" key="4">
    <source>
        <dbReference type="ARBA" id="ARBA00022692"/>
    </source>
</evidence>
<dbReference type="GO" id="GO:0006488">
    <property type="term" value="P:dolichol-linked oligosaccharide biosynthetic process"/>
    <property type="evidence" value="ECO:0007669"/>
    <property type="project" value="InterPro"/>
</dbReference>
<comment type="caution">
    <text evidence="9">Lacks conserved residue(s) required for the propagation of feature annotation.</text>
</comment>
<evidence type="ECO:0000256" key="5">
    <source>
        <dbReference type="ARBA" id="ARBA00022824"/>
    </source>
</evidence>
<keyword evidence="5" id="KW-0256">Endoplasmic reticulum</keyword>
<feature type="transmembrane region" description="Helical" evidence="9">
    <location>
        <begin position="18"/>
        <end position="39"/>
    </location>
</feature>
<evidence type="ECO:0000256" key="6">
    <source>
        <dbReference type="ARBA" id="ARBA00022989"/>
    </source>
</evidence>
<evidence type="ECO:0000256" key="2">
    <source>
        <dbReference type="ARBA" id="ARBA00004922"/>
    </source>
</evidence>